<organism evidence="1 2">
    <name type="scientific">Leifsonia shinshuensis</name>
    <dbReference type="NCBI Taxonomy" id="150026"/>
    <lineage>
        <taxon>Bacteria</taxon>
        <taxon>Bacillati</taxon>
        <taxon>Actinomycetota</taxon>
        <taxon>Actinomycetes</taxon>
        <taxon>Micrococcales</taxon>
        <taxon>Microbacteriaceae</taxon>
        <taxon>Leifsonia</taxon>
    </lineage>
</organism>
<sequence>MSVLIATKFTGDTDAFTNSLSTRAAEYREIADRAKAAGAIHHRFAVGDGFVVIMDEWETQDAFRTFFADPELQGFIASVGGDASAPPEVLAGEAIDSPDKF</sequence>
<dbReference type="AlphaFoldDB" id="A0A7G6YD45"/>
<name>A0A7G6YD45_9MICO</name>
<evidence type="ECO:0000313" key="2">
    <source>
        <dbReference type="Proteomes" id="UP000515511"/>
    </source>
</evidence>
<accession>A0A7G6YD45</accession>
<evidence type="ECO:0008006" key="3">
    <source>
        <dbReference type="Google" id="ProtNLM"/>
    </source>
</evidence>
<dbReference type="RefSeq" id="WP_185275847.1">
    <property type="nucleotide sequence ID" value="NZ_CP043641.1"/>
</dbReference>
<proteinExistence type="predicted"/>
<dbReference type="Proteomes" id="UP000515511">
    <property type="component" value="Chromosome"/>
</dbReference>
<dbReference type="EMBL" id="CP043641">
    <property type="protein sequence ID" value="QNE36410.1"/>
    <property type="molecule type" value="Genomic_DNA"/>
</dbReference>
<dbReference type="KEGG" id="lse:F1C12_15675"/>
<protein>
    <recommendedName>
        <fullName evidence="3">ABM domain-containing protein</fullName>
    </recommendedName>
</protein>
<gene>
    <name evidence="1" type="ORF">F1C12_15675</name>
</gene>
<reference evidence="2" key="1">
    <citation type="submission" date="2019-09" db="EMBL/GenBank/DDBJ databases">
        <title>Antimicrobial potential of Antarctic Bacteria.</title>
        <authorList>
            <person name="Benaud N."/>
            <person name="Edwards R.J."/>
            <person name="Ferrari B.C."/>
        </authorList>
    </citation>
    <scope>NUCLEOTIDE SEQUENCE [LARGE SCALE GENOMIC DNA]</scope>
    <source>
        <strain evidence="2">INR9</strain>
    </source>
</reference>
<evidence type="ECO:0000313" key="1">
    <source>
        <dbReference type="EMBL" id="QNE36410.1"/>
    </source>
</evidence>
<dbReference type="SUPFAM" id="SSF54909">
    <property type="entry name" value="Dimeric alpha+beta barrel"/>
    <property type="match status" value="1"/>
</dbReference>
<dbReference type="InterPro" id="IPR011008">
    <property type="entry name" value="Dimeric_a/b-barrel"/>
</dbReference>